<proteinExistence type="inferred from homology"/>
<evidence type="ECO:0000256" key="4">
    <source>
        <dbReference type="ARBA" id="ARBA00022692"/>
    </source>
</evidence>
<evidence type="ECO:0000256" key="3">
    <source>
        <dbReference type="ARBA" id="ARBA00022448"/>
    </source>
</evidence>
<evidence type="ECO:0000256" key="8">
    <source>
        <dbReference type="ARBA" id="ARBA00023136"/>
    </source>
</evidence>
<dbReference type="GO" id="GO:0016020">
    <property type="term" value="C:membrane"/>
    <property type="evidence" value="ECO:0007669"/>
    <property type="project" value="UniProtKB-SubCell"/>
</dbReference>
<dbReference type="PaxDb" id="2850-Phatr50189"/>
<sequence>MVRRHDPFPMQSAEAQKLARDLENSSGGSGEPGSEDWNRMSTDTGTNPSRSAAEDSESRNAAGQSLVSGGRSNNKKKKNARTNRNTGDNDDDLLSDDDSDTEQEDDFLDRPLWESRPGNRTWSRMLRALENIYQRLYGDQLPPSEMLRTLCLATTLFFMIGGYWLLRSLKDPVLTALCGVSVIPKAKMLSVVVVLAVVSVYNHFLDSDIPRHKLFYIFGTFYFGLFSLIAALLMHPTLGLANQQPNPMRVLGWISYCSIESFGSVMVSLFWSFANSNISLETAKASYGVMVATAQLGSILGPTVVNAYAATWGVAKCYAVGAVCMLLLQGTMYGYIRVYGTIERNAASAAATAAKAASKQKPKADILEGLKLFWKHHYIKGIFAISCLFMVEVTIVDFTLKVLARDFFAEEHPCEIGMSCYADNGDHGMSEAATAAFTTFMGLFGQATNTLSFLLSLFGTSAVIRYLGLRLTLLLFPSLCLAVIIFVRFRPTLYVVFGAMITLKACSYALNNPTKEMLYQPTSSAVRYKAKSWIDIFGARGSKAMGSVVTNAFSDSATRLVANGSLVGMAVASFLIWNATFMGRKFDEYTESGYVVGEGFPEEAGEAHLELATSQNEEDTSCAIYDDAETGAAEEGQEDGRESGNHDDDREDTNVDDKRKPKVMMV</sequence>
<keyword evidence="8 9" id="KW-0472">Membrane</keyword>
<evidence type="ECO:0000256" key="9">
    <source>
        <dbReference type="RuleBase" id="RU363121"/>
    </source>
</evidence>
<dbReference type="InterPro" id="IPR004667">
    <property type="entry name" value="ADP_ATP_car_bac_type"/>
</dbReference>
<dbReference type="GO" id="GO:0005524">
    <property type="term" value="F:ATP binding"/>
    <property type="evidence" value="ECO:0007669"/>
    <property type="project" value="UniProtKB-KW"/>
</dbReference>
<feature type="transmembrane region" description="Helical" evidence="9">
    <location>
        <begin position="253"/>
        <end position="273"/>
    </location>
</feature>
<organism evidence="11 12">
    <name type="scientific">Phaeodactylum tricornutum (strain CCAP 1055/1)</name>
    <dbReference type="NCBI Taxonomy" id="556484"/>
    <lineage>
        <taxon>Eukaryota</taxon>
        <taxon>Sar</taxon>
        <taxon>Stramenopiles</taxon>
        <taxon>Ochrophyta</taxon>
        <taxon>Bacillariophyta</taxon>
        <taxon>Bacillariophyceae</taxon>
        <taxon>Bacillariophycidae</taxon>
        <taxon>Naviculales</taxon>
        <taxon>Phaeodactylaceae</taxon>
        <taxon>Phaeodactylum</taxon>
    </lineage>
</organism>
<keyword evidence="7 9" id="KW-1133">Transmembrane helix</keyword>
<dbReference type="GO" id="GO:0005471">
    <property type="term" value="F:ATP:ADP antiporter activity"/>
    <property type="evidence" value="ECO:0007669"/>
    <property type="project" value="InterPro"/>
</dbReference>
<feature type="compositionally biased region" description="Polar residues" evidence="10">
    <location>
        <begin position="39"/>
        <end position="50"/>
    </location>
</feature>
<feature type="region of interest" description="Disordered" evidence="10">
    <location>
        <begin position="613"/>
        <end position="666"/>
    </location>
</feature>
<accession>B7GD89</accession>
<dbReference type="InParanoid" id="B7GD89"/>
<feature type="transmembrane region" description="Helical" evidence="9">
    <location>
        <begin position="214"/>
        <end position="233"/>
    </location>
</feature>
<dbReference type="HOGENOM" id="CLU_027240_2_0_1"/>
<keyword evidence="4 9" id="KW-0812">Transmembrane</keyword>
<feature type="compositionally biased region" description="Basic and acidic residues" evidence="10">
    <location>
        <begin position="638"/>
        <end position="659"/>
    </location>
</feature>
<feature type="compositionally biased region" description="Acidic residues" evidence="10">
    <location>
        <begin position="88"/>
        <end position="107"/>
    </location>
</feature>
<name>B7GD89_PHATC</name>
<dbReference type="Proteomes" id="UP000000759">
    <property type="component" value="Chromosome 27"/>
</dbReference>
<evidence type="ECO:0000313" key="12">
    <source>
        <dbReference type="Proteomes" id="UP000000759"/>
    </source>
</evidence>
<keyword evidence="3 9" id="KW-0813">Transport</keyword>
<evidence type="ECO:0000256" key="7">
    <source>
        <dbReference type="ARBA" id="ARBA00022989"/>
    </source>
</evidence>
<feature type="transmembrane region" description="Helical" evidence="9">
    <location>
        <begin position="146"/>
        <end position="166"/>
    </location>
</feature>
<feature type="transmembrane region" description="Helical" evidence="9">
    <location>
        <begin position="381"/>
        <end position="400"/>
    </location>
</feature>
<dbReference type="PANTHER" id="PTHR31187:SF1">
    <property type="entry name" value="ADP,ATP CARRIER PROTEIN 1"/>
    <property type="match status" value="1"/>
</dbReference>
<feature type="transmembrane region" description="Helical" evidence="9">
    <location>
        <begin position="285"/>
        <end position="304"/>
    </location>
</feature>
<dbReference type="GeneID" id="7198874"/>
<comment type="similarity">
    <text evidence="2 9">Belongs to the ADP/ATP translocase tlc family.</text>
</comment>
<evidence type="ECO:0000256" key="1">
    <source>
        <dbReference type="ARBA" id="ARBA00004141"/>
    </source>
</evidence>
<gene>
    <name evidence="11" type="primary">NTT3</name>
    <name evidence="11" type="ORF">PHATRDRAFT_50189</name>
</gene>
<reference evidence="11 12" key="1">
    <citation type="journal article" date="2008" name="Nature">
        <title>The Phaeodactylum genome reveals the evolutionary history of diatom genomes.</title>
        <authorList>
            <person name="Bowler C."/>
            <person name="Allen A.E."/>
            <person name="Badger J.H."/>
            <person name="Grimwood J."/>
            <person name="Jabbari K."/>
            <person name="Kuo A."/>
            <person name="Maheswari U."/>
            <person name="Martens C."/>
            <person name="Maumus F."/>
            <person name="Otillar R.P."/>
            <person name="Rayko E."/>
            <person name="Salamov A."/>
            <person name="Vandepoele K."/>
            <person name="Beszteri B."/>
            <person name="Gruber A."/>
            <person name="Heijde M."/>
            <person name="Katinka M."/>
            <person name="Mock T."/>
            <person name="Valentin K."/>
            <person name="Verret F."/>
            <person name="Berges J.A."/>
            <person name="Brownlee C."/>
            <person name="Cadoret J.P."/>
            <person name="Chiovitti A."/>
            <person name="Choi C.J."/>
            <person name="Coesel S."/>
            <person name="De Martino A."/>
            <person name="Detter J.C."/>
            <person name="Durkin C."/>
            <person name="Falciatore A."/>
            <person name="Fournet J."/>
            <person name="Haruta M."/>
            <person name="Huysman M.J."/>
            <person name="Jenkins B.D."/>
            <person name="Jiroutova K."/>
            <person name="Jorgensen R.E."/>
            <person name="Joubert Y."/>
            <person name="Kaplan A."/>
            <person name="Kroger N."/>
            <person name="Kroth P.G."/>
            <person name="La Roche J."/>
            <person name="Lindquist E."/>
            <person name="Lommer M."/>
            <person name="Martin-Jezequel V."/>
            <person name="Lopez P.J."/>
            <person name="Lucas S."/>
            <person name="Mangogna M."/>
            <person name="McGinnis K."/>
            <person name="Medlin L.K."/>
            <person name="Montsant A."/>
            <person name="Oudot-Le Secq M.P."/>
            <person name="Napoli C."/>
            <person name="Obornik M."/>
            <person name="Parker M.S."/>
            <person name="Petit J.L."/>
            <person name="Porcel B.M."/>
            <person name="Poulsen N."/>
            <person name="Robison M."/>
            <person name="Rychlewski L."/>
            <person name="Rynearson T.A."/>
            <person name="Schmutz J."/>
            <person name="Shapiro H."/>
            <person name="Siaut M."/>
            <person name="Stanley M."/>
            <person name="Sussman M.R."/>
            <person name="Taylor A.R."/>
            <person name="Vardi A."/>
            <person name="von Dassow P."/>
            <person name="Vyverman W."/>
            <person name="Willis A."/>
            <person name="Wyrwicz L.S."/>
            <person name="Rokhsar D.S."/>
            <person name="Weissenbach J."/>
            <person name="Armbrust E.V."/>
            <person name="Green B.R."/>
            <person name="Van de Peer Y."/>
            <person name="Grigoriev I.V."/>
        </authorList>
    </citation>
    <scope>NUCLEOTIDE SEQUENCE [LARGE SCALE GENOMIC DNA]</scope>
    <source>
        <strain evidence="11 12">CCAP 1055/1</strain>
    </source>
</reference>
<dbReference type="SUPFAM" id="SSF103473">
    <property type="entry name" value="MFS general substrate transporter"/>
    <property type="match status" value="2"/>
</dbReference>
<feature type="transmembrane region" description="Helical" evidence="9">
    <location>
        <begin position="432"/>
        <end position="455"/>
    </location>
</feature>
<dbReference type="Gene3D" id="1.20.1250.20">
    <property type="entry name" value="MFS general substrate transporter like domains"/>
    <property type="match status" value="1"/>
</dbReference>
<evidence type="ECO:0000313" key="11">
    <source>
        <dbReference type="EMBL" id="EEC43534.1"/>
    </source>
</evidence>
<feature type="transmembrane region" description="Helical" evidence="9">
    <location>
        <begin position="467"/>
        <end position="487"/>
    </location>
</feature>
<evidence type="ECO:0000256" key="10">
    <source>
        <dbReference type="SAM" id="MobiDB-lite"/>
    </source>
</evidence>
<reference evidence="12" key="2">
    <citation type="submission" date="2008-08" db="EMBL/GenBank/DDBJ databases">
        <authorList>
            <consortium name="Diatom Consortium"/>
            <person name="Grigoriev I."/>
            <person name="Grimwood J."/>
            <person name="Kuo A."/>
            <person name="Otillar R.P."/>
            <person name="Salamov A."/>
            <person name="Detter J.C."/>
            <person name="Lindquist E."/>
            <person name="Shapiro H."/>
            <person name="Lucas S."/>
            <person name="Glavina del Rio T."/>
            <person name="Pitluck S."/>
            <person name="Rokhsar D."/>
            <person name="Bowler C."/>
        </authorList>
    </citation>
    <scope>GENOME REANNOTATION</scope>
    <source>
        <strain evidence="12">CCAP 1055/1</strain>
    </source>
</reference>
<evidence type="ECO:0000256" key="2">
    <source>
        <dbReference type="ARBA" id="ARBA00007127"/>
    </source>
</evidence>
<evidence type="ECO:0000256" key="5">
    <source>
        <dbReference type="ARBA" id="ARBA00022741"/>
    </source>
</evidence>
<protein>
    <recommendedName>
        <fullName evidence="9">ADP,ATP carrier protein</fullName>
    </recommendedName>
</protein>
<feature type="transmembrane region" description="Helical" evidence="9">
    <location>
        <begin position="493"/>
        <end position="510"/>
    </location>
</feature>
<feature type="transmembrane region" description="Helical" evidence="9">
    <location>
        <begin position="186"/>
        <end position="205"/>
    </location>
</feature>
<feature type="region of interest" description="Disordered" evidence="10">
    <location>
        <begin position="1"/>
        <end position="113"/>
    </location>
</feature>
<dbReference type="KEGG" id="pti:PHATRDRAFT_50189"/>
<dbReference type="OrthoDB" id="194566at2759"/>
<dbReference type="eggNOG" id="ENOG502R2N3">
    <property type="taxonomic scope" value="Eukaryota"/>
</dbReference>
<feature type="compositionally biased region" description="Polar residues" evidence="10">
    <location>
        <begin position="59"/>
        <end position="72"/>
    </location>
</feature>
<dbReference type="EMBL" id="CM000629">
    <property type="protein sequence ID" value="EEC43534.1"/>
    <property type="molecule type" value="Genomic_DNA"/>
</dbReference>
<dbReference type="InterPro" id="IPR036259">
    <property type="entry name" value="MFS_trans_sf"/>
</dbReference>
<keyword evidence="6 9" id="KW-0067">ATP-binding</keyword>
<keyword evidence="12" id="KW-1185">Reference proteome</keyword>
<dbReference type="AlphaFoldDB" id="B7GD89"/>
<dbReference type="PANTHER" id="PTHR31187">
    <property type="match status" value="1"/>
</dbReference>
<dbReference type="RefSeq" id="XP_002185087.1">
    <property type="nucleotide sequence ID" value="XM_002185051.1"/>
</dbReference>
<evidence type="ECO:0000256" key="6">
    <source>
        <dbReference type="ARBA" id="ARBA00022840"/>
    </source>
</evidence>
<keyword evidence="5 9" id="KW-0547">Nucleotide-binding</keyword>
<comment type="subcellular location">
    <subcellularLocation>
        <location evidence="1 9">Membrane</location>
        <topology evidence="1 9">Multi-pass membrane protein</topology>
    </subcellularLocation>
</comment>
<dbReference type="Pfam" id="PF03219">
    <property type="entry name" value="TLC"/>
    <property type="match status" value="1"/>
</dbReference>